<evidence type="ECO:0008006" key="2">
    <source>
        <dbReference type="Google" id="ProtNLM"/>
    </source>
</evidence>
<reference evidence="1" key="1">
    <citation type="submission" date="2018-05" db="EMBL/GenBank/DDBJ databases">
        <authorList>
            <person name="Lanie J.A."/>
            <person name="Ng W.-L."/>
            <person name="Kazmierczak K.M."/>
            <person name="Andrzejewski T.M."/>
            <person name="Davidsen T.M."/>
            <person name="Wayne K.J."/>
            <person name="Tettelin H."/>
            <person name="Glass J.I."/>
            <person name="Rusch D."/>
            <person name="Podicherti R."/>
            <person name="Tsui H.-C.T."/>
            <person name="Winkler M.E."/>
        </authorList>
    </citation>
    <scope>NUCLEOTIDE SEQUENCE</scope>
</reference>
<dbReference type="Gene3D" id="3.30.1360.130">
    <property type="entry name" value="Dipeptide transport protein"/>
    <property type="match status" value="1"/>
</dbReference>
<feature type="non-terminal residue" evidence="1">
    <location>
        <position position="211"/>
    </location>
</feature>
<dbReference type="EMBL" id="UINC01202627">
    <property type="protein sequence ID" value="SVE22521.1"/>
    <property type="molecule type" value="Genomic_DNA"/>
</dbReference>
<dbReference type="InterPro" id="IPR027476">
    <property type="entry name" value="DppA_N"/>
</dbReference>
<sequence>MKIYISADIEGITGIAHWDEATRDHPAYAEFQQRMTAETAAACEAALASGAQAIVVKDAHGTGRNILAEQLPAPTQLIRGWSGHPYGMVQALDSSFDALLLVGYHSPAASGGHPLAHTFRGSIHRVELNGERLSEFRVNSLTARAEGVPTVFLSGDASLCDEAVHAEPGIMTVATHTGVGASTFGRHPADSIEQIKEGVGRTLTDLPDTTL</sequence>
<evidence type="ECO:0000313" key="1">
    <source>
        <dbReference type="EMBL" id="SVE22521.1"/>
    </source>
</evidence>
<dbReference type="AlphaFoldDB" id="A0A383BRN9"/>
<accession>A0A383BRN9</accession>
<dbReference type="InterPro" id="IPR007035">
    <property type="entry name" value="Peptidase_M55"/>
</dbReference>
<protein>
    <recommendedName>
        <fullName evidence="2">Amino acid amidase</fullName>
    </recommendedName>
</protein>
<organism evidence="1">
    <name type="scientific">marine metagenome</name>
    <dbReference type="NCBI Taxonomy" id="408172"/>
    <lineage>
        <taxon>unclassified sequences</taxon>
        <taxon>metagenomes</taxon>
        <taxon>ecological metagenomes</taxon>
    </lineage>
</organism>
<proteinExistence type="predicted"/>
<dbReference type="InterPro" id="IPR036177">
    <property type="entry name" value="Peptidase_M55_sf"/>
</dbReference>
<gene>
    <name evidence="1" type="ORF">METZ01_LOCUS475375</name>
</gene>
<name>A0A383BRN9_9ZZZZ</name>
<dbReference type="SUPFAM" id="SSF63992">
    <property type="entry name" value="Dipeptide transport protein"/>
    <property type="match status" value="1"/>
</dbReference>
<dbReference type="Pfam" id="PF04951">
    <property type="entry name" value="Peptidase_M55"/>
    <property type="match status" value="1"/>
</dbReference>
<dbReference type="Gene3D" id="3.40.50.10780">
    <property type="entry name" value="Dipeptide transport protein"/>
    <property type="match status" value="1"/>
</dbReference>